<accession>A0A410WVX4</accession>
<dbReference type="AlphaFoldDB" id="A0A410WVX4"/>
<protein>
    <submittedName>
        <fullName evidence="1">Uncharacterized protein</fullName>
    </submittedName>
</protein>
<evidence type="ECO:0000313" key="2">
    <source>
        <dbReference type="Proteomes" id="UP000288943"/>
    </source>
</evidence>
<dbReference type="Proteomes" id="UP000288943">
    <property type="component" value="Chromosome"/>
</dbReference>
<evidence type="ECO:0000313" key="1">
    <source>
        <dbReference type="EMBL" id="QAV18494.1"/>
    </source>
</evidence>
<organism evidence="1 2">
    <name type="scientific">Paenibacillus chitinolyticus</name>
    <dbReference type="NCBI Taxonomy" id="79263"/>
    <lineage>
        <taxon>Bacteria</taxon>
        <taxon>Bacillati</taxon>
        <taxon>Bacillota</taxon>
        <taxon>Bacilli</taxon>
        <taxon>Bacillales</taxon>
        <taxon>Paenibacillaceae</taxon>
        <taxon>Paenibacillus</taxon>
    </lineage>
</organism>
<sequence>MSLLFYSISKGLRALNAQLLVCDQITNNTLLGGHALGTVLNQVSIPALPFVIEMHVLIKLFDLPRDEFVDTALIITNSSGEIIDRTPASVLRNYRAEDQVPGVDQDVSIHLIVTEPGIIYIRCMVNGEEAAWYPLTIRLQEQKVS</sequence>
<reference evidence="1 2" key="1">
    <citation type="submission" date="2018-01" db="EMBL/GenBank/DDBJ databases">
        <title>The whole genome sequencing and assembly of Paenibacillus chitinolyticus KCCM 41400 strain.</title>
        <authorList>
            <person name="Kim J.-Y."/>
            <person name="Park M.-K."/>
            <person name="Lee Y.-J."/>
            <person name="Yi H."/>
            <person name="Bahn Y.-S."/>
            <person name="Kim J.F."/>
            <person name="Lee D.-W."/>
        </authorList>
    </citation>
    <scope>NUCLEOTIDE SEQUENCE [LARGE SCALE GENOMIC DNA]</scope>
    <source>
        <strain evidence="1 2">KCCM 41400</strain>
    </source>
</reference>
<gene>
    <name evidence="1" type="ORF">PC41400_12740</name>
</gene>
<dbReference type="EMBL" id="CP026520">
    <property type="protein sequence ID" value="QAV18494.1"/>
    <property type="molecule type" value="Genomic_DNA"/>
</dbReference>
<proteinExistence type="predicted"/>
<dbReference type="OrthoDB" id="2659038at2"/>
<name>A0A410WVX4_9BACL</name>
<dbReference type="KEGG" id="pchi:PC41400_12740"/>